<dbReference type="NCBIfam" id="TIGR03026">
    <property type="entry name" value="NDP-sugDHase"/>
    <property type="match status" value="1"/>
</dbReference>
<dbReference type="SMART" id="SM00984">
    <property type="entry name" value="UDPG_MGDP_dh_C"/>
    <property type="match status" value="1"/>
</dbReference>
<keyword evidence="4 8" id="KW-0560">Oxidoreductase</keyword>
<dbReference type="InterPro" id="IPR014026">
    <property type="entry name" value="UDP-Glc/GDP-Man_DH_dimer"/>
</dbReference>
<dbReference type="InterPro" id="IPR017476">
    <property type="entry name" value="UDP-Glc/GDP-Man"/>
</dbReference>
<comment type="caution">
    <text evidence="14">The sequence shown here is derived from an EMBL/GenBank/DDBJ whole genome shotgun (WGS) entry which is preliminary data.</text>
</comment>
<feature type="binding site" evidence="10">
    <location>
        <begin position="284"/>
        <end position="288"/>
    </location>
    <ligand>
        <name>substrate</name>
    </ligand>
</feature>
<evidence type="ECO:0000256" key="7">
    <source>
        <dbReference type="ARBA" id="ARBA00053241"/>
    </source>
</evidence>
<dbReference type="AlphaFoldDB" id="A0A8J3THD2"/>
<dbReference type="InterPro" id="IPR036291">
    <property type="entry name" value="NAD(P)-bd_dom_sf"/>
</dbReference>
<dbReference type="UniPathway" id="UPA00038">
    <property type="reaction ID" value="UER00491"/>
</dbReference>
<evidence type="ECO:0000256" key="2">
    <source>
        <dbReference type="ARBA" id="ARBA00006601"/>
    </source>
</evidence>
<feature type="binding site" evidence="11">
    <location>
        <position position="298"/>
    </location>
    <ligand>
        <name>NAD(+)</name>
        <dbReference type="ChEBI" id="CHEBI:57540"/>
    </ligand>
</feature>
<evidence type="ECO:0000256" key="11">
    <source>
        <dbReference type="PIRSR" id="PIRSR500134-3"/>
    </source>
</evidence>
<evidence type="ECO:0000313" key="14">
    <source>
        <dbReference type="EMBL" id="GII25802.1"/>
    </source>
</evidence>
<evidence type="ECO:0000256" key="12">
    <source>
        <dbReference type="SAM" id="MobiDB-lite"/>
    </source>
</evidence>
<dbReference type="InterPro" id="IPR014027">
    <property type="entry name" value="UDP-Glc/GDP-Man_DH_C"/>
</dbReference>
<evidence type="ECO:0000313" key="15">
    <source>
        <dbReference type="Proteomes" id="UP000599074"/>
    </source>
</evidence>
<dbReference type="Gene3D" id="3.40.50.720">
    <property type="entry name" value="NAD(P)-binding Rossmann-like Domain"/>
    <property type="match status" value="2"/>
</dbReference>
<evidence type="ECO:0000256" key="3">
    <source>
        <dbReference type="ARBA" id="ARBA00012954"/>
    </source>
</evidence>
<dbReference type="Gene3D" id="1.20.5.100">
    <property type="entry name" value="Cytochrome c1, transmembrane anchor, C-terminal"/>
    <property type="match status" value="1"/>
</dbReference>
<dbReference type="Pfam" id="PF03721">
    <property type="entry name" value="UDPG_MGDP_dh_N"/>
    <property type="match status" value="1"/>
</dbReference>
<dbReference type="SUPFAM" id="SSF48179">
    <property type="entry name" value="6-phosphogluconate dehydrogenase C-terminal domain-like"/>
    <property type="match status" value="1"/>
</dbReference>
<evidence type="ECO:0000259" key="13">
    <source>
        <dbReference type="SMART" id="SM00984"/>
    </source>
</evidence>
<feature type="domain" description="UDP-glucose/GDP-mannose dehydrogenase C-terminal" evidence="13">
    <location>
        <begin position="358"/>
        <end position="459"/>
    </location>
</feature>
<comment type="pathway">
    <text evidence="1">Nucleotide-sugar biosynthesis; UDP-alpha-D-glucuronate biosynthesis; UDP-alpha-D-glucuronate from UDP-alpha-D-glucose: step 1/1.</text>
</comment>
<evidence type="ECO:0000256" key="10">
    <source>
        <dbReference type="PIRSR" id="PIRSR500134-2"/>
    </source>
</evidence>
<reference evidence="14" key="1">
    <citation type="submission" date="2021-01" db="EMBL/GenBank/DDBJ databases">
        <title>Whole genome shotgun sequence of Planosporangium mesophilum NBRC 109066.</title>
        <authorList>
            <person name="Komaki H."/>
            <person name="Tamura T."/>
        </authorList>
    </citation>
    <scope>NUCLEOTIDE SEQUENCE</scope>
    <source>
        <strain evidence="14">NBRC 109066</strain>
    </source>
</reference>
<dbReference type="FunFam" id="1.20.5.100:FF:000001">
    <property type="entry name" value="UDP-glucose 6-dehydrogenase"/>
    <property type="match status" value="1"/>
</dbReference>
<feature type="binding site" evidence="10">
    <location>
        <begin position="178"/>
        <end position="181"/>
    </location>
    <ligand>
        <name>substrate</name>
    </ligand>
</feature>
<dbReference type="Proteomes" id="UP000599074">
    <property type="component" value="Unassembled WGS sequence"/>
</dbReference>
<dbReference type="EC" id="1.1.1.22" evidence="3 8"/>
<dbReference type="PANTHER" id="PTHR43750:SF3">
    <property type="entry name" value="UDP-GLUCOSE 6-DEHYDROGENASE TUAD"/>
    <property type="match status" value="1"/>
</dbReference>
<dbReference type="PIRSF" id="PIRSF000124">
    <property type="entry name" value="UDPglc_GDPman_dh"/>
    <property type="match status" value="1"/>
</dbReference>
<evidence type="ECO:0000256" key="4">
    <source>
        <dbReference type="ARBA" id="ARBA00023002"/>
    </source>
</evidence>
<organism evidence="14 15">
    <name type="scientific">Planosporangium mesophilum</name>
    <dbReference type="NCBI Taxonomy" id="689768"/>
    <lineage>
        <taxon>Bacteria</taxon>
        <taxon>Bacillati</taxon>
        <taxon>Actinomycetota</taxon>
        <taxon>Actinomycetes</taxon>
        <taxon>Micromonosporales</taxon>
        <taxon>Micromonosporaceae</taxon>
        <taxon>Planosporangium</taxon>
    </lineage>
</organism>
<feature type="active site" description="Nucleophile" evidence="9">
    <location>
        <position position="295"/>
    </location>
</feature>
<feature type="binding site" evidence="11">
    <location>
        <position position="55"/>
    </location>
    <ligand>
        <name>NAD(+)</name>
        <dbReference type="ChEBI" id="CHEBI:57540"/>
    </ligand>
</feature>
<feature type="binding site" evidence="10">
    <location>
        <position position="239"/>
    </location>
    <ligand>
        <name>substrate</name>
    </ligand>
</feature>
<dbReference type="EMBL" id="BOON01000059">
    <property type="protein sequence ID" value="GII25802.1"/>
    <property type="molecule type" value="Genomic_DNA"/>
</dbReference>
<feature type="binding site" evidence="11">
    <location>
        <position position="181"/>
    </location>
    <ligand>
        <name>NAD(+)</name>
        <dbReference type="ChEBI" id="CHEBI:57540"/>
    </ligand>
</feature>
<feature type="binding site" evidence="11">
    <location>
        <position position="372"/>
    </location>
    <ligand>
        <name>NAD(+)</name>
        <dbReference type="ChEBI" id="CHEBI:57540"/>
    </ligand>
</feature>
<dbReference type="PIRSF" id="PIRSF500134">
    <property type="entry name" value="UDPglc_DH_bac"/>
    <property type="match status" value="1"/>
</dbReference>
<comment type="similarity">
    <text evidence="2 8">Belongs to the UDP-glucose/GDP-mannose dehydrogenase family.</text>
</comment>
<evidence type="ECO:0000256" key="9">
    <source>
        <dbReference type="PIRSR" id="PIRSR500134-1"/>
    </source>
</evidence>
<name>A0A8J3THD2_9ACTN</name>
<proteinExistence type="inferred from homology"/>
<evidence type="ECO:0000256" key="1">
    <source>
        <dbReference type="ARBA" id="ARBA00004701"/>
    </source>
</evidence>
<feature type="binding site" evidence="10">
    <location>
        <position position="292"/>
    </location>
    <ligand>
        <name>substrate</name>
    </ligand>
</feature>
<dbReference type="InterPro" id="IPR028357">
    <property type="entry name" value="UDPglc_DH_bac"/>
</dbReference>
<keyword evidence="5 8" id="KW-0520">NAD</keyword>
<feature type="binding site" evidence="10">
    <location>
        <position position="365"/>
    </location>
    <ligand>
        <name>substrate</name>
    </ligand>
</feature>
<dbReference type="Pfam" id="PF03720">
    <property type="entry name" value="UDPG_MGDP_dh_C"/>
    <property type="match status" value="1"/>
</dbReference>
<feature type="binding site" evidence="11">
    <location>
        <position position="60"/>
    </location>
    <ligand>
        <name>NAD(+)</name>
        <dbReference type="ChEBI" id="CHEBI:57540"/>
    </ligand>
</feature>
<comment type="function">
    <text evidence="7">Catalyzes the conversion of UDP-glucose into UDP-glucuronate, one of the precursors of teichuronic acid.</text>
</comment>
<feature type="binding site" evidence="11">
    <location>
        <position position="111"/>
    </location>
    <ligand>
        <name>NAD(+)</name>
        <dbReference type="ChEBI" id="CHEBI:57540"/>
    </ligand>
</feature>
<dbReference type="SUPFAM" id="SSF51735">
    <property type="entry name" value="NAD(P)-binding Rossmann-fold domains"/>
    <property type="match status" value="1"/>
</dbReference>
<dbReference type="GO" id="GO:0051287">
    <property type="term" value="F:NAD binding"/>
    <property type="evidence" value="ECO:0007669"/>
    <property type="project" value="InterPro"/>
</dbReference>
<evidence type="ECO:0000256" key="6">
    <source>
        <dbReference type="ARBA" id="ARBA00047473"/>
    </source>
</evidence>
<accession>A0A8J3THD2</accession>
<evidence type="ECO:0000256" key="5">
    <source>
        <dbReference type="ARBA" id="ARBA00023027"/>
    </source>
</evidence>
<sequence length="479" mass="51037">MTSSYLATRDLSAPAPVTPPSGAHRPRLTFLGTGYLGATYAICFAELGYEVIGFDVDEAKIAKLAGGEVPFHEAGLDELLRKNLASGRLRFSTDYAEVAEFGDVHFICVGTPQRADGMGADLRYVEAAVSGLARHLTRKALIVGKSTVPVGTAEWVEQLVAKHAPSELGVEVAWSPEFLQEGHAVEDVLRPNRIVVGVRSEWAAAMLDAAHEGVVTLAATEDREVPVVVTDFATAELVKVAANAFLATKISFINAMAEVCEAAGGDVTNLARAIGYDPRIGNRFLRAGLGFGGGCLPKDIRAFQARAQELGAGEALRFLHEVDLINQRRRSRVVRLAADMLDRGYGPAGPELAGARVAVLGATFKPDSDDVRDSPALAVAATLGKAGADVRVYDPQGIDNARRALPDVTYEATMADAVRGADLVCVLTEWAEFRTADPAALGELVSGRRVIDGRNCLEAAEWIRAGWQYRGMGRPDGEA</sequence>
<protein>
    <recommendedName>
        <fullName evidence="3 8">UDP-glucose 6-dehydrogenase</fullName>
        <ecNumber evidence="3 8">1.1.1.22</ecNumber>
    </recommendedName>
</protein>
<dbReference type="GO" id="GO:0003979">
    <property type="term" value="F:UDP-glucose 6-dehydrogenase activity"/>
    <property type="evidence" value="ECO:0007669"/>
    <property type="project" value="UniProtKB-EC"/>
</dbReference>
<dbReference type="Pfam" id="PF00984">
    <property type="entry name" value="UDPG_MGDP_dh"/>
    <property type="match status" value="1"/>
</dbReference>
<dbReference type="SUPFAM" id="SSF52413">
    <property type="entry name" value="UDP-glucose/GDP-mannose dehydrogenase C-terminal domain"/>
    <property type="match status" value="1"/>
</dbReference>
<dbReference type="InterPro" id="IPR008927">
    <property type="entry name" value="6-PGluconate_DH-like_C_sf"/>
</dbReference>
<dbReference type="GO" id="GO:0000271">
    <property type="term" value="P:polysaccharide biosynthetic process"/>
    <property type="evidence" value="ECO:0007669"/>
    <property type="project" value="InterPro"/>
</dbReference>
<feature type="region of interest" description="Disordered" evidence="12">
    <location>
        <begin position="1"/>
        <end position="20"/>
    </location>
</feature>
<dbReference type="PANTHER" id="PTHR43750">
    <property type="entry name" value="UDP-GLUCOSE 6-DEHYDROGENASE TUAD"/>
    <property type="match status" value="1"/>
</dbReference>
<feature type="binding site" evidence="11">
    <location>
        <position position="147"/>
    </location>
    <ligand>
        <name>NAD(+)</name>
        <dbReference type="ChEBI" id="CHEBI:57540"/>
    </ligand>
</feature>
<gene>
    <name evidence="14" type="ORF">Pme01_53990</name>
</gene>
<dbReference type="InterPro" id="IPR001732">
    <property type="entry name" value="UDP-Glc/GDP-Man_DH_N"/>
</dbReference>
<keyword evidence="15" id="KW-1185">Reference proteome</keyword>
<comment type="catalytic activity">
    <reaction evidence="6 8">
        <text>UDP-alpha-D-glucose + 2 NAD(+) + H2O = UDP-alpha-D-glucuronate + 2 NADH + 3 H(+)</text>
        <dbReference type="Rhea" id="RHEA:23596"/>
        <dbReference type="ChEBI" id="CHEBI:15377"/>
        <dbReference type="ChEBI" id="CHEBI:15378"/>
        <dbReference type="ChEBI" id="CHEBI:57540"/>
        <dbReference type="ChEBI" id="CHEBI:57945"/>
        <dbReference type="ChEBI" id="CHEBI:58052"/>
        <dbReference type="ChEBI" id="CHEBI:58885"/>
        <dbReference type="EC" id="1.1.1.22"/>
    </reaction>
</comment>
<dbReference type="InterPro" id="IPR036220">
    <property type="entry name" value="UDP-Glc/GDP-Man_DH_C_sf"/>
</dbReference>
<dbReference type="GO" id="GO:0006065">
    <property type="term" value="P:UDP-glucuronate biosynthetic process"/>
    <property type="evidence" value="ECO:0007669"/>
    <property type="project" value="UniProtKB-UniPathway"/>
</dbReference>
<evidence type="ECO:0000256" key="8">
    <source>
        <dbReference type="PIRNR" id="PIRNR000124"/>
    </source>
</evidence>